<dbReference type="InterPro" id="IPR010288">
    <property type="entry name" value="EcsB_ABC"/>
</dbReference>
<dbReference type="Pfam" id="PF05975">
    <property type="entry name" value="EcsB"/>
    <property type="match status" value="1"/>
</dbReference>
<evidence type="ECO:0000313" key="2">
    <source>
        <dbReference type="EMBL" id="STX10633.1"/>
    </source>
</evidence>
<reference evidence="2 4" key="1">
    <citation type="submission" date="2018-06" db="EMBL/GenBank/DDBJ databases">
        <authorList>
            <consortium name="Pathogen Informatics"/>
            <person name="Doyle S."/>
        </authorList>
    </citation>
    <scope>NUCLEOTIDE SEQUENCE [LARGE SCALE GENOMIC DNA]</scope>
    <source>
        <strain evidence="2 4">NCTC10597</strain>
    </source>
</reference>
<accession>A0A2U3AH37</accession>
<feature type="transmembrane region" description="Helical" evidence="1">
    <location>
        <begin position="373"/>
        <end position="389"/>
    </location>
</feature>
<gene>
    <name evidence="3" type="ORF">DFR61_10260</name>
    <name evidence="2" type="ORF">NCTC10597_02382</name>
</gene>
<protein>
    <submittedName>
        <fullName evidence="3">ABC-2 type transport system permease protein</fullName>
    </submittedName>
    <submittedName>
        <fullName evidence="2">Predicted ABC-type exoprotein transport system, permease component</fullName>
    </submittedName>
</protein>
<proteinExistence type="predicted"/>
<evidence type="ECO:0000256" key="1">
    <source>
        <dbReference type="SAM" id="Phobius"/>
    </source>
</evidence>
<evidence type="ECO:0000313" key="5">
    <source>
        <dbReference type="Proteomes" id="UP000294641"/>
    </source>
</evidence>
<feature type="transmembrane region" description="Helical" evidence="1">
    <location>
        <begin position="133"/>
        <end position="151"/>
    </location>
</feature>
<sequence>MNNLNDVWRKRFTHYINELQKYMRYIFTGHMAIVIVFLLGAGGYQYSEWLKDAPKDFPTIWVVSIIMGIVLTFSKPVTLIKKPDEVYLLPLESKMNTYFNKVLNYTTMSQMLVAVVVYIVMWPMMRQVGEIEVTGILIGLAFTILLKWWNVHVEFMFRWATKGRFVWLDRIGRAILSGTFLFCLLHHESFLAIIVIFLLALYPVICKKKTMEQPFPYEPFVKLEENRMLGIYRFANYFTDVPAIHGSIKRRAYLDFVLKIIPKSKKTTFEYYLLRSFLRTDDHFYLWLRLTVITALVAAFANMPIIVGVVAAALSFATAIQLKQALSKSSDFTMSLLYPIKEGARPAAAIKIARYTLILQAIIVTLAGIGQPYFYIHGLIVLIVGELTLRMSK</sequence>
<name>A0A2U3AH37_9BACL</name>
<dbReference type="AlphaFoldDB" id="A0A2U3AH37"/>
<dbReference type="Proteomes" id="UP000294641">
    <property type="component" value="Unassembled WGS sequence"/>
</dbReference>
<dbReference type="PIRSF" id="PIRSF037259">
    <property type="entry name" value="EcsB_ABC"/>
    <property type="match status" value="1"/>
</dbReference>
<feature type="transmembrane region" description="Helical" evidence="1">
    <location>
        <begin position="102"/>
        <end position="121"/>
    </location>
</feature>
<feature type="transmembrane region" description="Helical" evidence="1">
    <location>
        <begin position="171"/>
        <end position="202"/>
    </location>
</feature>
<dbReference type="EMBL" id="UGNP01000001">
    <property type="protein sequence ID" value="STX10633.1"/>
    <property type="molecule type" value="Genomic_DNA"/>
</dbReference>
<keyword evidence="1" id="KW-0472">Membrane</keyword>
<organism evidence="2 4">
    <name type="scientific">Kurthia zopfii</name>
    <dbReference type="NCBI Taxonomy" id="1650"/>
    <lineage>
        <taxon>Bacteria</taxon>
        <taxon>Bacillati</taxon>
        <taxon>Bacillota</taxon>
        <taxon>Bacilli</taxon>
        <taxon>Bacillales</taxon>
        <taxon>Caryophanaceae</taxon>
        <taxon>Kurthia</taxon>
    </lineage>
</organism>
<dbReference type="GO" id="GO:0016020">
    <property type="term" value="C:membrane"/>
    <property type="evidence" value="ECO:0007669"/>
    <property type="project" value="InterPro"/>
</dbReference>
<comment type="caution">
    <text evidence="2">The sequence shown here is derived from an EMBL/GenBank/DDBJ whole genome shotgun (WGS) entry which is preliminary data.</text>
</comment>
<dbReference type="Proteomes" id="UP000254330">
    <property type="component" value="Unassembled WGS sequence"/>
</dbReference>
<dbReference type="OrthoDB" id="2447941at2"/>
<feature type="transmembrane region" description="Helical" evidence="1">
    <location>
        <begin position="56"/>
        <end position="74"/>
    </location>
</feature>
<keyword evidence="1" id="KW-1133">Transmembrane helix</keyword>
<keyword evidence="5" id="KW-1185">Reference proteome</keyword>
<evidence type="ECO:0000313" key="4">
    <source>
        <dbReference type="Proteomes" id="UP000254330"/>
    </source>
</evidence>
<reference evidence="3 5" key="2">
    <citation type="submission" date="2019-03" db="EMBL/GenBank/DDBJ databases">
        <title>Genomic Encyclopedia of Type Strains, Phase IV (KMG-IV): sequencing the most valuable type-strain genomes for metagenomic binning, comparative biology and taxonomic classification.</title>
        <authorList>
            <person name="Goeker M."/>
        </authorList>
    </citation>
    <scope>NUCLEOTIDE SEQUENCE [LARGE SCALE GENOMIC DNA]</scope>
    <source>
        <strain evidence="3 5">DSM 20580</strain>
    </source>
</reference>
<dbReference type="RefSeq" id="WP_109348451.1">
    <property type="nucleotide sequence ID" value="NZ_BJUE01000037.1"/>
</dbReference>
<feature type="transmembrane region" description="Helical" evidence="1">
    <location>
        <begin position="22"/>
        <end position="44"/>
    </location>
</feature>
<keyword evidence="1" id="KW-0812">Transmembrane</keyword>
<evidence type="ECO:0000313" key="3">
    <source>
        <dbReference type="EMBL" id="TDR43380.1"/>
    </source>
</evidence>
<dbReference type="EMBL" id="SNZG01000002">
    <property type="protein sequence ID" value="TDR43380.1"/>
    <property type="molecule type" value="Genomic_DNA"/>
</dbReference>